<organism evidence="1">
    <name type="scientific">marine metagenome</name>
    <dbReference type="NCBI Taxonomy" id="408172"/>
    <lineage>
        <taxon>unclassified sequences</taxon>
        <taxon>metagenomes</taxon>
        <taxon>ecological metagenomes</taxon>
    </lineage>
</organism>
<accession>A0A381ZRZ3</accession>
<reference evidence="1" key="1">
    <citation type="submission" date="2018-05" db="EMBL/GenBank/DDBJ databases">
        <authorList>
            <person name="Lanie J.A."/>
            <person name="Ng W.-L."/>
            <person name="Kazmierczak K.M."/>
            <person name="Andrzejewski T.M."/>
            <person name="Davidsen T.M."/>
            <person name="Wayne K.J."/>
            <person name="Tettelin H."/>
            <person name="Glass J.I."/>
            <person name="Rusch D."/>
            <person name="Podicherti R."/>
            <person name="Tsui H.-C.T."/>
            <person name="Winkler M.E."/>
        </authorList>
    </citation>
    <scope>NUCLEOTIDE SEQUENCE</scope>
</reference>
<dbReference type="InterPro" id="IPR029063">
    <property type="entry name" value="SAM-dependent_MTases_sf"/>
</dbReference>
<name>A0A381ZRZ3_9ZZZZ</name>
<dbReference type="AlphaFoldDB" id="A0A381ZRZ3"/>
<dbReference type="SUPFAM" id="SSF53335">
    <property type="entry name" value="S-adenosyl-L-methionine-dependent methyltransferases"/>
    <property type="match status" value="1"/>
</dbReference>
<evidence type="ECO:0000313" key="1">
    <source>
        <dbReference type="EMBL" id="SVA91533.1"/>
    </source>
</evidence>
<proteinExistence type="predicted"/>
<gene>
    <name evidence="1" type="ORF">METZ01_LOCUS144387</name>
</gene>
<dbReference type="EMBL" id="UINC01022266">
    <property type="protein sequence ID" value="SVA91533.1"/>
    <property type="molecule type" value="Genomic_DNA"/>
</dbReference>
<protein>
    <recommendedName>
        <fullName evidence="2">Methyltransferase type 11 domain-containing protein</fullName>
    </recommendedName>
</protein>
<dbReference type="Gene3D" id="3.40.50.150">
    <property type="entry name" value="Vaccinia Virus protein VP39"/>
    <property type="match status" value="1"/>
</dbReference>
<evidence type="ECO:0008006" key="2">
    <source>
        <dbReference type="Google" id="ProtNLM"/>
    </source>
</evidence>
<sequence length="186" mass="21461">MKLNLGCGYNKLDGFTNVDSQESCEPDMLIDLEDLPWPFESDSTDEIVLCHVLEHLGGTTDVYLKIIQELYRVSQHSAQISITVPHPRHDDFMIDPTHVRPILPDQFYMFSKNQNKKWKKEGCANTALADYLNVDFEVTDTQWILDTDWKRQLKAGEISSDELVRLATHQNNIVKEIQVTLRVIKT</sequence>